<organism evidence="2 3">
    <name type="scientific">Liparis tanakae</name>
    <name type="common">Tanaka's snailfish</name>
    <dbReference type="NCBI Taxonomy" id="230148"/>
    <lineage>
        <taxon>Eukaryota</taxon>
        <taxon>Metazoa</taxon>
        <taxon>Chordata</taxon>
        <taxon>Craniata</taxon>
        <taxon>Vertebrata</taxon>
        <taxon>Euteleostomi</taxon>
        <taxon>Actinopterygii</taxon>
        <taxon>Neopterygii</taxon>
        <taxon>Teleostei</taxon>
        <taxon>Neoteleostei</taxon>
        <taxon>Acanthomorphata</taxon>
        <taxon>Eupercaria</taxon>
        <taxon>Perciformes</taxon>
        <taxon>Cottioidei</taxon>
        <taxon>Cottales</taxon>
        <taxon>Liparidae</taxon>
        <taxon>Liparis</taxon>
    </lineage>
</organism>
<gene>
    <name evidence="2" type="ORF">EYF80_012107</name>
</gene>
<evidence type="ECO:0000313" key="3">
    <source>
        <dbReference type="Proteomes" id="UP000314294"/>
    </source>
</evidence>
<evidence type="ECO:0000313" key="2">
    <source>
        <dbReference type="EMBL" id="TNN77809.1"/>
    </source>
</evidence>
<proteinExistence type="predicted"/>
<sequence length="99" mass="10822">MGEPQDRDQDSGGPQDRDQDSGGPQDRDQFSSCLFLSPPLFFARERREDGAAWRLTGGPCVVAVGRFLALPRSSSPDGIQAVRPEAAEPSRAREAEKTY</sequence>
<keyword evidence="3" id="KW-1185">Reference proteome</keyword>
<evidence type="ECO:0000256" key="1">
    <source>
        <dbReference type="SAM" id="MobiDB-lite"/>
    </source>
</evidence>
<feature type="compositionally biased region" description="Basic and acidic residues" evidence="1">
    <location>
        <begin position="85"/>
        <end position="99"/>
    </location>
</feature>
<reference evidence="2 3" key="1">
    <citation type="submission" date="2019-03" db="EMBL/GenBank/DDBJ databases">
        <title>First draft genome of Liparis tanakae, snailfish: a comprehensive survey of snailfish specific genes.</title>
        <authorList>
            <person name="Kim W."/>
            <person name="Song I."/>
            <person name="Jeong J.-H."/>
            <person name="Kim D."/>
            <person name="Kim S."/>
            <person name="Ryu S."/>
            <person name="Song J.Y."/>
            <person name="Lee S.K."/>
        </authorList>
    </citation>
    <scope>NUCLEOTIDE SEQUENCE [LARGE SCALE GENOMIC DNA]</scope>
    <source>
        <tissue evidence="2">Muscle</tissue>
    </source>
</reference>
<comment type="caution">
    <text evidence="2">The sequence shown here is derived from an EMBL/GenBank/DDBJ whole genome shotgun (WGS) entry which is preliminary data.</text>
</comment>
<dbReference type="AlphaFoldDB" id="A0A4Z2IIH6"/>
<feature type="region of interest" description="Disordered" evidence="1">
    <location>
        <begin position="73"/>
        <end position="99"/>
    </location>
</feature>
<protein>
    <submittedName>
        <fullName evidence="2">Uncharacterized protein</fullName>
    </submittedName>
</protein>
<feature type="region of interest" description="Disordered" evidence="1">
    <location>
        <begin position="1"/>
        <end position="31"/>
    </location>
</feature>
<feature type="compositionally biased region" description="Basic and acidic residues" evidence="1">
    <location>
        <begin position="1"/>
        <end position="29"/>
    </location>
</feature>
<dbReference type="Proteomes" id="UP000314294">
    <property type="component" value="Unassembled WGS sequence"/>
</dbReference>
<dbReference type="EMBL" id="SRLO01000080">
    <property type="protein sequence ID" value="TNN77809.1"/>
    <property type="molecule type" value="Genomic_DNA"/>
</dbReference>
<accession>A0A4Z2IIH6</accession>
<name>A0A4Z2IIH6_9TELE</name>